<evidence type="ECO:0000313" key="2">
    <source>
        <dbReference type="EMBL" id="KAA6387096.1"/>
    </source>
</evidence>
<sequence length="350" mass="38539">WANLPRGQYIPGLLNVSDGVAVFIDTHPQIYQSIPEAEIGLIIFAAEQIVQSEPESEDKEQLTNNLERIVADGTDDNGDNYQSEHAIEHKHFTNRNDGLRKNDSRTQLQATVNGEANPEINITKTSANTPPHTVNGSDGFGGNGCETQLQAATNENGNENHQAIDNTGNENNNEQVNENRIGGQQKNCEIQHQQDSGNNKPGEIGSSQTTHSEYELRNPNTSQPKGQPPLITAPPELGQVKVKDVVPKQMIQQTNEHDTRSKTGQLKSILNKSLGSPEARANSDTLNHFTPQQEQRKKADVAPVNEDKSVKYSKGNKTSAGSKKQKQRFNSDNQIEIEPDSETDQPDQLD</sequence>
<feature type="compositionally biased region" description="Basic and acidic residues" evidence="1">
    <location>
        <begin position="294"/>
        <end position="310"/>
    </location>
</feature>
<accession>A0A5J4VY28</accession>
<feature type="compositionally biased region" description="Polar residues" evidence="1">
    <location>
        <begin position="192"/>
        <end position="211"/>
    </location>
</feature>
<dbReference type="Proteomes" id="UP000324800">
    <property type="component" value="Unassembled WGS sequence"/>
</dbReference>
<dbReference type="AlphaFoldDB" id="A0A5J4VY28"/>
<dbReference type="EMBL" id="SNRW01004518">
    <property type="protein sequence ID" value="KAA6387096.1"/>
    <property type="molecule type" value="Genomic_DNA"/>
</dbReference>
<feature type="compositionally biased region" description="Polar residues" evidence="1">
    <location>
        <begin position="315"/>
        <end position="334"/>
    </location>
</feature>
<feature type="compositionally biased region" description="Polar residues" evidence="1">
    <location>
        <begin position="262"/>
        <end position="274"/>
    </location>
</feature>
<feature type="region of interest" description="Disordered" evidence="1">
    <location>
        <begin position="192"/>
        <end position="236"/>
    </location>
</feature>
<feature type="compositionally biased region" description="Polar residues" evidence="1">
    <location>
        <begin position="112"/>
        <end position="136"/>
    </location>
</feature>
<organism evidence="2 3">
    <name type="scientific">Streblomastix strix</name>
    <dbReference type="NCBI Taxonomy" id="222440"/>
    <lineage>
        <taxon>Eukaryota</taxon>
        <taxon>Metamonada</taxon>
        <taxon>Preaxostyla</taxon>
        <taxon>Oxymonadida</taxon>
        <taxon>Streblomastigidae</taxon>
        <taxon>Streblomastix</taxon>
    </lineage>
</organism>
<feature type="non-terminal residue" evidence="2">
    <location>
        <position position="1"/>
    </location>
</feature>
<feature type="compositionally biased region" description="Polar residues" evidence="1">
    <location>
        <begin position="282"/>
        <end position="293"/>
    </location>
</feature>
<name>A0A5J4VY28_9EUKA</name>
<comment type="caution">
    <text evidence="2">The sequence shown here is derived from an EMBL/GenBank/DDBJ whole genome shotgun (WGS) entry which is preliminary data.</text>
</comment>
<evidence type="ECO:0000313" key="3">
    <source>
        <dbReference type="Proteomes" id="UP000324800"/>
    </source>
</evidence>
<proteinExistence type="predicted"/>
<protein>
    <submittedName>
        <fullName evidence="2">Uncharacterized protein</fullName>
    </submittedName>
</protein>
<gene>
    <name evidence="2" type="ORF">EZS28_017373</name>
</gene>
<feature type="region of interest" description="Disordered" evidence="1">
    <location>
        <begin position="112"/>
        <end position="147"/>
    </location>
</feature>
<feature type="region of interest" description="Disordered" evidence="1">
    <location>
        <begin position="251"/>
        <end position="350"/>
    </location>
</feature>
<feature type="compositionally biased region" description="Acidic residues" evidence="1">
    <location>
        <begin position="335"/>
        <end position="350"/>
    </location>
</feature>
<evidence type="ECO:0000256" key="1">
    <source>
        <dbReference type="SAM" id="MobiDB-lite"/>
    </source>
</evidence>
<reference evidence="2 3" key="1">
    <citation type="submission" date="2019-03" db="EMBL/GenBank/DDBJ databases">
        <title>Single cell metagenomics reveals metabolic interactions within the superorganism composed of flagellate Streblomastix strix and complex community of Bacteroidetes bacteria on its surface.</title>
        <authorList>
            <person name="Treitli S.C."/>
            <person name="Kolisko M."/>
            <person name="Husnik F."/>
            <person name="Keeling P."/>
            <person name="Hampl V."/>
        </authorList>
    </citation>
    <scope>NUCLEOTIDE SEQUENCE [LARGE SCALE GENOMIC DNA]</scope>
    <source>
        <strain evidence="2">ST1C</strain>
    </source>
</reference>